<dbReference type="GeneID" id="25258663"/>
<dbReference type="RefSeq" id="XP_013238918.1">
    <property type="nucleotide sequence ID" value="XM_013383464.1"/>
</dbReference>
<protein>
    <submittedName>
        <fullName evidence="1">Uncharacterized protein</fullName>
    </submittedName>
</protein>
<dbReference type="HOGENOM" id="CLU_1875933_0_0_1"/>
<name>A0A098VXJ1_9MICR</name>
<evidence type="ECO:0000313" key="1">
    <source>
        <dbReference type="EMBL" id="KGG52451.1"/>
    </source>
</evidence>
<organism evidence="1 2">
    <name type="scientific">Mitosporidium daphniae</name>
    <dbReference type="NCBI Taxonomy" id="1485682"/>
    <lineage>
        <taxon>Eukaryota</taxon>
        <taxon>Fungi</taxon>
        <taxon>Fungi incertae sedis</taxon>
        <taxon>Microsporidia</taxon>
        <taxon>Mitosporidium</taxon>
    </lineage>
</organism>
<proteinExistence type="predicted"/>
<evidence type="ECO:0000313" key="2">
    <source>
        <dbReference type="Proteomes" id="UP000029725"/>
    </source>
</evidence>
<dbReference type="VEuPathDB" id="MicrosporidiaDB:DI09_16p50"/>
<gene>
    <name evidence="1" type="ORF">DI09_16p50</name>
</gene>
<dbReference type="AlphaFoldDB" id="A0A098VXJ1"/>
<reference evidence="1 2" key="1">
    <citation type="submission" date="2014-04" db="EMBL/GenBank/DDBJ databases">
        <title>A new species of microsporidia sheds light on the evolution of extreme parasitism.</title>
        <authorList>
            <person name="Haag K.L."/>
            <person name="James T.Y."/>
            <person name="Larsson R."/>
            <person name="Schaer T.M."/>
            <person name="Refardt D."/>
            <person name="Pombert J.-F."/>
            <person name="Ebert D."/>
        </authorList>
    </citation>
    <scope>NUCLEOTIDE SEQUENCE [LARGE SCALE GENOMIC DNA]</scope>
    <source>
        <strain evidence="1 2">UGP3</strain>
        <tissue evidence="1">Spores</tissue>
    </source>
</reference>
<keyword evidence="2" id="KW-1185">Reference proteome</keyword>
<sequence length="136" mass="15246">MEASSHSNICEDAHVIEEAMERESSSFCFFFVGFSKSIPLFERNSFLTEPSDLNTKSMEWMASSDLQRFSAKEMDVTSTSVITPSECIRPADVCIFDWGFSKGDWLKVDDGFGDGDPFPDCVVEGVEDANVMRNNK</sequence>
<dbReference type="EMBL" id="JMKJ01000077">
    <property type="protein sequence ID" value="KGG52451.1"/>
    <property type="molecule type" value="Genomic_DNA"/>
</dbReference>
<accession>A0A098VXJ1</accession>
<comment type="caution">
    <text evidence="1">The sequence shown here is derived from an EMBL/GenBank/DDBJ whole genome shotgun (WGS) entry which is preliminary data.</text>
</comment>
<dbReference type="Proteomes" id="UP000029725">
    <property type="component" value="Unassembled WGS sequence"/>
</dbReference>